<gene>
    <name evidence="3" type="ORF">P167DRAFT_551310</name>
</gene>
<dbReference type="AlphaFoldDB" id="A0A3N4L0Y6"/>
<name>A0A3N4L0Y6_9PEZI</name>
<dbReference type="Proteomes" id="UP000277580">
    <property type="component" value="Unassembled WGS sequence"/>
</dbReference>
<protein>
    <recommendedName>
        <fullName evidence="5">Lytic polysaccharide monooxygenase</fullName>
    </recommendedName>
</protein>
<feature type="signal peptide" evidence="2">
    <location>
        <begin position="1"/>
        <end position="26"/>
    </location>
</feature>
<proteinExistence type="predicted"/>
<accession>A0A3N4L0Y6</accession>
<dbReference type="PANTHER" id="PTHR36182">
    <property type="entry name" value="PROTEIN, PUTATIVE (AFU_ORTHOLOGUE AFUA_6G10930)-RELATED"/>
    <property type="match status" value="1"/>
</dbReference>
<feature type="compositionally biased region" description="Gly residues" evidence="1">
    <location>
        <begin position="231"/>
        <end position="264"/>
    </location>
</feature>
<reference evidence="3 4" key="1">
    <citation type="journal article" date="2018" name="Nat. Ecol. Evol.">
        <title>Pezizomycetes genomes reveal the molecular basis of ectomycorrhizal truffle lifestyle.</title>
        <authorList>
            <person name="Murat C."/>
            <person name="Payen T."/>
            <person name="Noel B."/>
            <person name="Kuo A."/>
            <person name="Morin E."/>
            <person name="Chen J."/>
            <person name="Kohler A."/>
            <person name="Krizsan K."/>
            <person name="Balestrini R."/>
            <person name="Da Silva C."/>
            <person name="Montanini B."/>
            <person name="Hainaut M."/>
            <person name="Levati E."/>
            <person name="Barry K.W."/>
            <person name="Belfiori B."/>
            <person name="Cichocki N."/>
            <person name="Clum A."/>
            <person name="Dockter R.B."/>
            <person name="Fauchery L."/>
            <person name="Guy J."/>
            <person name="Iotti M."/>
            <person name="Le Tacon F."/>
            <person name="Lindquist E.A."/>
            <person name="Lipzen A."/>
            <person name="Malagnac F."/>
            <person name="Mello A."/>
            <person name="Molinier V."/>
            <person name="Miyauchi S."/>
            <person name="Poulain J."/>
            <person name="Riccioni C."/>
            <person name="Rubini A."/>
            <person name="Sitrit Y."/>
            <person name="Splivallo R."/>
            <person name="Traeger S."/>
            <person name="Wang M."/>
            <person name="Zifcakova L."/>
            <person name="Wipf D."/>
            <person name="Zambonelli A."/>
            <person name="Paolocci F."/>
            <person name="Nowrousian M."/>
            <person name="Ottonello S."/>
            <person name="Baldrian P."/>
            <person name="Spatafora J.W."/>
            <person name="Henrissat B."/>
            <person name="Nagy L.G."/>
            <person name="Aury J.M."/>
            <person name="Wincker P."/>
            <person name="Grigoriev I.V."/>
            <person name="Bonfante P."/>
            <person name="Martin F.M."/>
        </authorList>
    </citation>
    <scope>NUCLEOTIDE SEQUENCE [LARGE SCALE GENOMIC DNA]</scope>
    <source>
        <strain evidence="3 4">CCBAS932</strain>
    </source>
</reference>
<dbReference type="InParanoid" id="A0A3N4L0Y6"/>
<evidence type="ECO:0000313" key="4">
    <source>
        <dbReference type="Proteomes" id="UP000277580"/>
    </source>
</evidence>
<keyword evidence="4" id="KW-1185">Reference proteome</keyword>
<evidence type="ECO:0000313" key="3">
    <source>
        <dbReference type="EMBL" id="RPB16480.1"/>
    </source>
</evidence>
<evidence type="ECO:0000256" key="1">
    <source>
        <dbReference type="SAM" id="MobiDB-lite"/>
    </source>
</evidence>
<keyword evidence="2" id="KW-0732">Signal</keyword>
<dbReference type="OrthoDB" id="2342176at2759"/>
<organism evidence="3 4">
    <name type="scientific">Morchella conica CCBAS932</name>
    <dbReference type="NCBI Taxonomy" id="1392247"/>
    <lineage>
        <taxon>Eukaryota</taxon>
        <taxon>Fungi</taxon>
        <taxon>Dikarya</taxon>
        <taxon>Ascomycota</taxon>
        <taxon>Pezizomycotina</taxon>
        <taxon>Pezizomycetes</taxon>
        <taxon>Pezizales</taxon>
        <taxon>Morchellaceae</taxon>
        <taxon>Morchella</taxon>
    </lineage>
</organism>
<dbReference type="PANTHER" id="PTHR36182:SF1">
    <property type="entry name" value="PROTEIN, PUTATIVE (AFU_ORTHOLOGUE AFUA_6G10930)-RELATED"/>
    <property type="match status" value="1"/>
</dbReference>
<feature type="chain" id="PRO_5017952173" description="Lytic polysaccharide monooxygenase" evidence="2">
    <location>
        <begin position="27"/>
        <end position="404"/>
    </location>
</feature>
<evidence type="ECO:0000256" key="2">
    <source>
        <dbReference type="SAM" id="SignalP"/>
    </source>
</evidence>
<sequence length="404" mass="40755">MATPKVLLAAILLCFVLLSLIAPSSAHMVMSDPPPINYKDNPFYLESKGDFDYTAPISPSGSNYPCRGHLDDLDTPQGGSVKTWAAGSTQTLTIAGSAVHGGGSCQAALSYDKGTTWIVIKSWIGNCPHATPGGDQTFKFPIPSSAPAGEKVLFAWTWFNNVGNREMYMNCAVVTITGGSSNALSGPTLFLANIGNGCTTASGTDVVFPNPGDTVEYGGSEGDRAPPSGSCGSGGTGTASGSGSGTGSSSGSGSGSGTGSGTGSGSSSSGTGTNTGNGQGETVISFSYGSSATTTTYSPPRSYTTLYPSSLNTRLSTVVVGGGLQTSIIYSYPTATIGGGSGGVGDSAATNVVPGTAGSNLGCEYWRTQGYVCSDASPSLIGKFTFMNIAFGFLAFSWITLRVF</sequence>
<dbReference type="EMBL" id="ML119108">
    <property type="protein sequence ID" value="RPB16480.1"/>
    <property type="molecule type" value="Genomic_DNA"/>
</dbReference>
<evidence type="ECO:0008006" key="5">
    <source>
        <dbReference type="Google" id="ProtNLM"/>
    </source>
</evidence>
<feature type="region of interest" description="Disordered" evidence="1">
    <location>
        <begin position="202"/>
        <end position="282"/>
    </location>
</feature>
<dbReference type="Gene3D" id="2.70.50.70">
    <property type="match status" value="1"/>
</dbReference>
<dbReference type="STRING" id="1392247.A0A3N4L0Y6"/>